<evidence type="ECO:0008006" key="4">
    <source>
        <dbReference type="Google" id="ProtNLM"/>
    </source>
</evidence>
<sequence length="215" mass="24752">MVFGAFDKFKINFPLRIQFALINIFLFTHNADTLRFITLCMKSLLALLFFTIPGGALFGQTFPAYKNLKLENGQVFFEKVYNRDSMSAAQVEFLLEQTVPKVKNLTDFKKEGSVITGRLKGALVDYKSFGHKWGSTPTVLNWPFEADISIFWKDFKYKVTITNIVFKDVFGLTDLSDGITKKHRTQYRDGEGAVAWGTYTDEYLERLFDLKEGNW</sequence>
<keyword evidence="1" id="KW-0472">Membrane</keyword>
<accession>A0A2T7BBN2</accession>
<keyword evidence="1" id="KW-1133">Transmembrane helix</keyword>
<dbReference type="EMBL" id="QCYK01000004">
    <property type="protein sequence ID" value="PUZ21791.1"/>
    <property type="molecule type" value="Genomic_DNA"/>
</dbReference>
<gene>
    <name evidence="2" type="ORF">DCC81_24700</name>
</gene>
<evidence type="ECO:0000256" key="1">
    <source>
        <dbReference type="SAM" id="Phobius"/>
    </source>
</evidence>
<proteinExistence type="predicted"/>
<evidence type="ECO:0000313" key="3">
    <source>
        <dbReference type="Proteomes" id="UP000244450"/>
    </source>
</evidence>
<dbReference type="AlphaFoldDB" id="A0A2T7BBN2"/>
<keyword evidence="3" id="KW-1185">Reference proteome</keyword>
<organism evidence="2 3">
    <name type="scientific">Chitinophaga parva</name>
    <dbReference type="NCBI Taxonomy" id="2169414"/>
    <lineage>
        <taxon>Bacteria</taxon>
        <taxon>Pseudomonadati</taxon>
        <taxon>Bacteroidota</taxon>
        <taxon>Chitinophagia</taxon>
        <taxon>Chitinophagales</taxon>
        <taxon>Chitinophagaceae</taxon>
        <taxon>Chitinophaga</taxon>
    </lineage>
</organism>
<name>A0A2T7BBN2_9BACT</name>
<dbReference type="Proteomes" id="UP000244450">
    <property type="component" value="Unassembled WGS sequence"/>
</dbReference>
<comment type="caution">
    <text evidence="2">The sequence shown here is derived from an EMBL/GenBank/DDBJ whole genome shotgun (WGS) entry which is preliminary data.</text>
</comment>
<keyword evidence="1" id="KW-0812">Transmembrane</keyword>
<protein>
    <recommendedName>
        <fullName evidence="4">DUF4468 domain-containing protein</fullName>
    </recommendedName>
</protein>
<feature type="transmembrane region" description="Helical" evidence="1">
    <location>
        <begin position="36"/>
        <end position="59"/>
    </location>
</feature>
<evidence type="ECO:0000313" key="2">
    <source>
        <dbReference type="EMBL" id="PUZ21791.1"/>
    </source>
</evidence>
<reference evidence="2 3" key="1">
    <citation type="submission" date="2018-04" db="EMBL/GenBank/DDBJ databases">
        <title>Chitinophaga fuyangensis sp. nov., isolated from soil in a chemical factory.</title>
        <authorList>
            <person name="Chen K."/>
        </authorList>
    </citation>
    <scope>NUCLEOTIDE SEQUENCE [LARGE SCALE GENOMIC DNA]</scope>
    <source>
        <strain evidence="2 3">LY-1</strain>
    </source>
</reference>